<dbReference type="Proteomes" id="UP000199681">
    <property type="component" value="Unassembled WGS sequence"/>
</dbReference>
<evidence type="ECO:0000256" key="1">
    <source>
        <dbReference type="SAM" id="MobiDB-lite"/>
    </source>
</evidence>
<keyword evidence="2" id="KW-0472">Membrane</keyword>
<name>A0ABY1ECC8_9MICO</name>
<evidence type="ECO:0000256" key="2">
    <source>
        <dbReference type="SAM" id="Phobius"/>
    </source>
</evidence>
<feature type="region of interest" description="Disordered" evidence="1">
    <location>
        <begin position="197"/>
        <end position="220"/>
    </location>
</feature>
<evidence type="ECO:0000313" key="3">
    <source>
        <dbReference type="EMBL" id="SFH43042.1"/>
    </source>
</evidence>
<keyword evidence="2" id="KW-1133">Transmembrane helix</keyword>
<gene>
    <name evidence="3" type="ORF">SAMN05216274_10557</name>
</gene>
<evidence type="ECO:0000313" key="4">
    <source>
        <dbReference type="Proteomes" id="UP000199681"/>
    </source>
</evidence>
<dbReference type="EMBL" id="FOPW01000005">
    <property type="protein sequence ID" value="SFH43042.1"/>
    <property type="molecule type" value="Genomic_DNA"/>
</dbReference>
<keyword evidence="4" id="KW-1185">Reference proteome</keyword>
<feature type="compositionally biased region" description="Polar residues" evidence="1">
    <location>
        <begin position="197"/>
        <end position="207"/>
    </location>
</feature>
<keyword evidence="2" id="KW-0812">Transmembrane</keyword>
<proteinExistence type="predicted"/>
<sequence length="220" mass="23354">MLASVIAAIAFVTLIGLLVLFQLSLAFGAPWGRFAWGGQYPGVLPLGYRIASGVSILIYGFIALLALDRAGVADVFPNAFSQVGIWVVVGYLTLGLVMNAISRSKPERYAMTPVALALAILALRIALSGPAEESFAGMVLDDGDGPVFCTTIMESYPPQCGADSPALTGWDWAAVEHEQSQTIRWGEYRFEGEREGNTISISGSTSPLHRPGAGKEAPHP</sequence>
<protein>
    <submittedName>
        <fullName evidence="3">Uncharacterized protein</fullName>
    </submittedName>
</protein>
<comment type="caution">
    <text evidence="3">The sequence shown here is derived from an EMBL/GenBank/DDBJ whole genome shotgun (WGS) entry which is preliminary data.</text>
</comment>
<feature type="transmembrane region" description="Helical" evidence="2">
    <location>
        <begin position="50"/>
        <end position="67"/>
    </location>
</feature>
<accession>A0ABY1ECC8</accession>
<reference evidence="3 4" key="1">
    <citation type="submission" date="2016-10" db="EMBL/GenBank/DDBJ databases">
        <authorList>
            <person name="Varghese N."/>
            <person name="Submissions S."/>
        </authorList>
    </citation>
    <scope>NUCLEOTIDE SEQUENCE [LARGE SCALE GENOMIC DNA]</scope>
    <source>
        <strain evidence="3 4">GMCC 1.11211</strain>
    </source>
</reference>
<organism evidence="3 4">
    <name type="scientific">Cryobacterium levicorallinum</name>
    <dbReference type="NCBI Taxonomy" id="995038"/>
    <lineage>
        <taxon>Bacteria</taxon>
        <taxon>Bacillati</taxon>
        <taxon>Actinomycetota</taxon>
        <taxon>Actinomycetes</taxon>
        <taxon>Micrococcales</taxon>
        <taxon>Microbacteriaceae</taxon>
        <taxon>Cryobacterium</taxon>
    </lineage>
</organism>
<feature type="transmembrane region" description="Helical" evidence="2">
    <location>
        <begin position="79"/>
        <end position="102"/>
    </location>
</feature>